<protein>
    <recommendedName>
        <fullName evidence="10">UDP-N-acetylglucosamine--N-acetylmuramyl-(pentapeptide) pyrophosphoryl-undecaprenol N-acetylglucosamine transferase</fullName>
        <ecNumber evidence="10">2.4.1.227</ecNumber>
    </recommendedName>
    <alternativeName>
        <fullName evidence="10">Undecaprenyl-PP-MurNAc-pentapeptide-UDPGlcNAc GlcNAc transferase</fullName>
    </alternativeName>
</protein>
<feature type="binding site" evidence="10">
    <location>
        <position position="192"/>
    </location>
    <ligand>
        <name>UDP-N-acetyl-alpha-D-glucosamine</name>
        <dbReference type="ChEBI" id="CHEBI:57705"/>
    </ligand>
</feature>
<comment type="subcellular location">
    <subcellularLocation>
        <location evidence="10">Cell membrane</location>
        <topology evidence="10">Peripheral membrane protein</topology>
        <orientation evidence="10">Cytoplasmic side</orientation>
    </subcellularLocation>
</comment>
<feature type="domain" description="Glycosyltransferase family 28 N-terminal" evidence="11">
    <location>
        <begin position="6"/>
        <end position="143"/>
    </location>
</feature>
<dbReference type="GO" id="GO:0050511">
    <property type="term" value="F:undecaprenyldiphospho-muramoylpentapeptide beta-N-acetylglucosaminyltransferase activity"/>
    <property type="evidence" value="ECO:0007669"/>
    <property type="project" value="UniProtKB-UniRule"/>
</dbReference>
<keyword evidence="7 10" id="KW-0472">Membrane</keyword>
<name>A0A0R2T0N3_9GAMM</name>
<dbReference type="InterPro" id="IPR007235">
    <property type="entry name" value="Glyco_trans_28_C"/>
</dbReference>
<dbReference type="GO" id="GO:0051991">
    <property type="term" value="F:UDP-N-acetyl-D-glucosamine:N-acetylmuramoyl-L-alanyl-D-glutamyl-meso-2,6-diaminopimelyl-D-alanyl-D-alanine-diphosphoundecaprenol 4-beta-N-acetylglucosaminlytransferase activity"/>
    <property type="evidence" value="ECO:0007669"/>
    <property type="project" value="RHEA"/>
</dbReference>
<dbReference type="GO" id="GO:0071555">
    <property type="term" value="P:cell wall organization"/>
    <property type="evidence" value="ECO:0007669"/>
    <property type="project" value="UniProtKB-KW"/>
</dbReference>
<dbReference type="CDD" id="cd03785">
    <property type="entry name" value="GT28_MurG"/>
    <property type="match status" value="1"/>
</dbReference>
<keyword evidence="1 10" id="KW-1003">Cell membrane</keyword>
<comment type="function">
    <text evidence="10">Cell wall formation. Catalyzes the transfer of a GlcNAc subunit on undecaprenyl-pyrophosphoryl-MurNAc-pentapeptide (lipid intermediate I) to form undecaprenyl-pyrophosphoryl-MurNAc-(pentapeptide)GlcNAc (lipid intermediate II).</text>
</comment>
<dbReference type="UniPathway" id="UPA00219"/>
<dbReference type="InterPro" id="IPR006009">
    <property type="entry name" value="GlcNAc_MurG"/>
</dbReference>
<evidence type="ECO:0000259" key="12">
    <source>
        <dbReference type="Pfam" id="PF04101"/>
    </source>
</evidence>
<dbReference type="InterPro" id="IPR004276">
    <property type="entry name" value="GlycoTrans_28_N"/>
</dbReference>
<dbReference type="NCBIfam" id="TIGR01133">
    <property type="entry name" value="murG"/>
    <property type="match status" value="1"/>
</dbReference>
<evidence type="ECO:0000256" key="1">
    <source>
        <dbReference type="ARBA" id="ARBA00022475"/>
    </source>
</evidence>
<accession>A0A0R2T0N3</accession>
<evidence type="ECO:0000256" key="7">
    <source>
        <dbReference type="ARBA" id="ARBA00023136"/>
    </source>
</evidence>
<dbReference type="GO" id="GO:0005886">
    <property type="term" value="C:plasma membrane"/>
    <property type="evidence" value="ECO:0007669"/>
    <property type="project" value="UniProtKB-SubCell"/>
</dbReference>
<reference evidence="13 14" key="1">
    <citation type="submission" date="2015-10" db="EMBL/GenBank/DDBJ databases">
        <title>Metagenome-Assembled Genomes uncover a global brackish microbiome.</title>
        <authorList>
            <person name="Hugerth L.W."/>
            <person name="Larsson J."/>
            <person name="Alneberg J."/>
            <person name="Lindh M.V."/>
            <person name="Legrand C."/>
            <person name="Pinhassi J."/>
            <person name="Andersson A.F."/>
        </authorList>
    </citation>
    <scope>NUCLEOTIDE SEQUENCE [LARGE SCALE GENOMIC DNA]</scope>
    <source>
        <strain evidence="13">BACL22 MAG-120619-bin3</strain>
    </source>
</reference>
<dbReference type="GO" id="GO:0009252">
    <property type="term" value="P:peptidoglycan biosynthetic process"/>
    <property type="evidence" value="ECO:0007669"/>
    <property type="project" value="UniProtKB-UniRule"/>
</dbReference>
<comment type="pathway">
    <text evidence="10">Cell wall biogenesis; peptidoglycan biosynthesis.</text>
</comment>
<feature type="binding site" evidence="10">
    <location>
        <position position="164"/>
    </location>
    <ligand>
        <name>UDP-N-acetyl-alpha-D-glucosamine</name>
        <dbReference type="ChEBI" id="CHEBI:57705"/>
    </ligand>
</feature>
<comment type="caution">
    <text evidence="13">The sequence shown here is derived from an EMBL/GenBank/DDBJ whole genome shotgun (WGS) entry which is preliminary data.</text>
</comment>
<comment type="similarity">
    <text evidence="10">Belongs to the glycosyltransferase 28 family. MurG subfamily.</text>
</comment>
<evidence type="ECO:0000256" key="2">
    <source>
        <dbReference type="ARBA" id="ARBA00022618"/>
    </source>
</evidence>
<organism evidence="13 14">
    <name type="scientific">OM182 bacterium BACL3 MAG-120619-bin3</name>
    <dbReference type="NCBI Taxonomy" id="1655593"/>
    <lineage>
        <taxon>Bacteria</taxon>
        <taxon>Pseudomonadati</taxon>
        <taxon>Pseudomonadota</taxon>
        <taxon>Gammaproteobacteria</taxon>
        <taxon>OMG group</taxon>
        <taxon>OM182 clade</taxon>
    </lineage>
</organism>
<dbReference type="PANTHER" id="PTHR21015:SF22">
    <property type="entry name" value="GLYCOSYLTRANSFERASE"/>
    <property type="match status" value="1"/>
</dbReference>
<evidence type="ECO:0000256" key="5">
    <source>
        <dbReference type="ARBA" id="ARBA00022960"/>
    </source>
</evidence>
<dbReference type="GO" id="GO:0008360">
    <property type="term" value="P:regulation of cell shape"/>
    <property type="evidence" value="ECO:0007669"/>
    <property type="project" value="UniProtKB-KW"/>
</dbReference>
<keyword evidence="6 10" id="KW-0573">Peptidoglycan synthesis</keyword>
<keyword evidence="9 10" id="KW-0961">Cell wall biogenesis/degradation</keyword>
<dbReference type="Proteomes" id="UP000051242">
    <property type="component" value="Unassembled WGS sequence"/>
</dbReference>
<feature type="binding site" evidence="10">
    <location>
        <position position="298"/>
    </location>
    <ligand>
        <name>UDP-N-acetyl-alpha-D-glucosamine</name>
        <dbReference type="ChEBI" id="CHEBI:57705"/>
    </ligand>
</feature>
<dbReference type="SUPFAM" id="SSF53756">
    <property type="entry name" value="UDP-Glycosyltransferase/glycogen phosphorylase"/>
    <property type="match status" value="1"/>
</dbReference>
<dbReference type="GO" id="GO:0051301">
    <property type="term" value="P:cell division"/>
    <property type="evidence" value="ECO:0007669"/>
    <property type="project" value="UniProtKB-KW"/>
</dbReference>
<sequence>MAISRVLIMAAGTGGHVFPALAIARQLEARGVKVDWLGTPGGMEEKLLEGTGYEFHRIAAKGLKGKGIARLIGAPWMLTHSLWQSLVIMREIDPDCVLGMGGYVSGPGGVAARVLRKKLYLHEQNAVVGFTNRLLARIATRVFEAFPGAFAESDKVVFVGNPVRADIEQVGQTLPELASTTRPLRLLILGGSQGAKAINETLPQALARLKEADPYAVPEVRHQTGASQLEATQAAYTDAGFSLANGLTVTPFIDDMAAAYAWADLVIGRSGASTVAEIAVVGRASILVPYPHHKDQQQLHNARWLSAASAATIIEQPALSGDRLASEIAALNADRHSLLAMATAAHALAPRRVDTRIAEIMTEVADAR</sequence>
<keyword evidence="8 10" id="KW-0131">Cell cycle</keyword>
<evidence type="ECO:0000256" key="6">
    <source>
        <dbReference type="ARBA" id="ARBA00022984"/>
    </source>
</evidence>
<dbReference type="Gene3D" id="3.40.50.2000">
    <property type="entry name" value="Glycogen Phosphorylase B"/>
    <property type="match status" value="2"/>
</dbReference>
<evidence type="ECO:0000313" key="13">
    <source>
        <dbReference type="EMBL" id="KRO80975.1"/>
    </source>
</evidence>
<dbReference type="HAMAP" id="MF_00033">
    <property type="entry name" value="MurG"/>
    <property type="match status" value="1"/>
</dbReference>
<evidence type="ECO:0000313" key="14">
    <source>
        <dbReference type="Proteomes" id="UP000051242"/>
    </source>
</evidence>
<comment type="caution">
    <text evidence="10">Lacks conserved residue(s) required for the propagation of feature annotation.</text>
</comment>
<dbReference type="Pfam" id="PF04101">
    <property type="entry name" value="Glyco_tran_28_C"/>
    <property type="match status" value="1"/>
</dbReference>
<feature type="binding site" evidence="10">
    <location>
        <begin position="13"/>
        <end position="15"/>
    </location>
    <ligand>
        <name>UDP-N-acetyl-alpha-D-glucosamine</name>
        <dbReference type="ChEBI" id="CHEBI:57705"/>
    </ligand>
</feature>
<dbReference type="EC" id="2.4.1.227" evidence="10"/>
<dbReference type="PANTHER" id="PTHR21015">
    <property type="entry name" value="UDP-N-ACETYLGLUCOSAMINE--N-ACETYLMURAMYL-(PENTAPEPTIDE) PYROPHOSPHORYL-UNDECAPRENOL N-ACETYLGLUCOSAMINE TRANSFERASE 1"/>
    <property type="match status" value="1"/>
</dbReference>
<keyword evidence="5 10" id="KW-0133">Cell shape</keyword>
<keyword evidence="3 10" id="KW-0328">Glycosyltransferase</keyword>
<keyword evidence="4 10" id="KW-0808">Transferase</keyword>
<keyword evidence="2 10" id="KW-0132">Cell division</keyword>
<dbReference type="Pfam" id="PF03033">
    <property type="entry name" value="Glyco_transf_28"/>
    <property type="match status" value="1"/>
</dbReference>
<evidence type="ECO:0000256" key="8">
    <source>
        <dbReference type="ARBA" id="ARBA00023306"/>
    </source>
</evidence>
<feature type="binding site" evidence="10">
    <location>
        <position position="253"/>
    </location>
    <ligand>
        <name>UDP-N-acetyl-alpha-D-glucosamine</name>
        <dbReference type="ChEBI" id="CHEBI:57705"/>
    </ligand>
</feature>
<feature type="domain" description="Glycosyl transferase family 28 C-terminal" evidence="12">
    <location>
        <begin position="186"/>
        <end position="346"/>
    </location>
</feature>
<feature type="binding site" evidence="10">
    <location>
        <position position="125"/>
    </location>
    <ligand>
        <name>UDP-N-acetyl-alpha-D-glucosamine</name>
        <dbReference type="ChEBI" id="CHEBI:57705"/>
    </ligand>
</feature>
<evidence type="ECO:0000256" key="10">
    <source>
        <dbReference type="HAMAP-Rule" id="MF_00033"/>
    </source>
</evidence>
<proteinExistence type="inferred from homology"/>
<evidence type="ECO:0000256" key="4">
    <source>
        <dbReference type="ARBA" id="ARBA00022679"/>
    </source>
</evidence>
<evidence type="ECO:0000256" key="9">
    <source>
        <dbReference type="ARBA" id="ARBA00023316"/>
    </source>
</evidence>
<dbReference type="GO" id="GO:0005975">
    <property type="term" value="P:carbohydrate metabolic process"/>
    <property type="evidence" value="ECO:0007669"/>
    <property type="project" value="InterPro"/>
</dbReference>
<evidence type="ECO:0000259" key="11">
    <source>
        <dbReference type="Pfam" id="PF03033"/>
    </source>
</evidence>
<gene>
    <name evidence="10" type="primary">murG</name>
    <name evidence="13" type="ORF">ABR85_03260</name>
</gene>
<comment type="catalytic activity">
    <reaction evidence="10">
        <text>di-trans,octa-cis-undecaprenyl diphospho-N-acetyl-alpha-D-muramoyl-L-alanyl-D-glutamyl-meso-2,6-diaminopimeloyl-D-alanyl-D-alanine + UDP-N-acetyl-alpha-D-glucosamine = di-trans,octa-cis-undecaprenyl diphospho-[N-acetyl-alpha-D-glucosaminyl-(1-&gt;4)]-N-acetyl-alpha-D-muramoyl-L-alanyl-D-glutamyl-meso-2,6-diaminopimeloyl-D-alanyl-D-alanine + UDP + H(+)</text>
        <dbReference type="Rhea" id="RHEA:31227"/>
        <dbReference type="ChEBI" id="CHEBI:15378"/>
        <dbReference type="ChEBI" id="CHEBI:57705"/>
        <dbReference type="ChEBI" id="CHEBI:58223"/>
        <dbReference type="ChEBI" id="CHEBI:61387"/>
        <dbReference type="ChEBI" id="CHEBI:61388"/>
        <dbReference type="EC" id="2.4.1.227"/>
    </reaction>
</comment>
<dbReference type="EMBL" id="LICD01000091">
    <property type="protein sequence ID" value="KRO80975.1"/>
    <property type="molecule type" value="Genomic_DNA"/>
</dbReference>
<evidence type="ECO:0000256" key="3">
    <source>
        <dbReference type="ARBA" id="ARBA00022676"/>
    </source>
</evidence>
<dbReference type="AlphaFoldDB" id="A0A0R2T0N3"/>